<protein>
    <submittedName>
        <fullName evidence="1">Uncharacterized protein</fullName>
    </submittedName>
</protein>
<comment type="caution">
    <text evidence="1">The sequence shown here is derived from an EMBL/GenBank/DDBJ whole genome shotgun (WGS) entry which is preliminary data.</text>
</comment>
<dbReference type="RefSeq" id="WP_377762253.1">
    <property type="nucleotide sequence ID" value="NZ_JBHRXY010000011.1"/>
</dbReference>
<accession>A0ABV7U6D2</accession>
<evidence type="ECO:0000313" key="1">
    <source>
        <dbReference type="EMBL" id="MFC3630503.1"/>
    </source>
</evidence>
<reference evidence="2" key="1">
    <citation type="journal article" date="2019" name="Int. J. Syst. Evol. Microbiol.">
        <title>The Global Catalogue of Microorganisms (GCM) 10K type strain sequencing project: providing services to taxonomists for standard genome sequencing and annotation.</title>
        <authorList>
            <consortium name="The Broad Institute Genomics Platform"/>
            <consortium name="The Broad Institute Genome Sequencing Center for Infectious Disease"/>
            <person name="Wu L."/>
            <person name="Ma J."/>
        </authorList>
    </citation>
    <scope>NUCLEOTIDE SEQUENCE [LARGE SCALE GENOMIC DNA]</scope>
    <source>
        <strain evidence="2">KCTC 42473</strain>
    </source>
</reference>
<keyword evidence="2" id="KW-1185">Reference proteome</keyword>
<name>A0ABV7U6D2_9RHOB</name>
<evidence type="ECO:0000313" key="2">
    <source>
        <dbReference type="Proteomes" id="UP001595539"/>
    </source>
</evidence>
<proteinExistence type="predicted"/>
<organism evidence="1 2">
    <name type="scientific">Paracoccus angustae</name>
    <dbReference type="NCBI Taxonomy" id="1671480"/>
    <lineage>
        <taxon>Bacteria</taxon>
        <taxon>Pseudomonadati</taxon>
        <taxon>Pseudomonadota</taxon>
        <taxon>Alphaproteobacteria</taxon>
        <taxon>Rhodobacterales</taxon>
        <taxon>Paracoccaceae</taxon>
        <taxon>Paracoccus</taxon>
    </lineage>
</organism>
<gene>
    <name evidence="1" type="ORF">ACFOM8_13720</name>
</gene>
<sequence length="73" mass="7953">MTASAFAALKRLNDAGAMAAPGVCPDPKHRQLIGFPIQTPAHFLPDGLEGRVDEQVRRRVGALFPLTRAARRF</sequence>
<dbReference type="EMBL" id="JBHRXY010000011">
    <property type="protein sequence ID" value="MFC3630503.1"/>
    <property type="molecule type" value="Genomic_DNA"/>
</dbReference>
<dbReference type="Proteomes" id="UP001595539">
    <property type="component" value="Unassembled WGS sequence"/>
</dbReference>